<reference evidence="2 3" key="1">
    <citation type="submission" date="2019-02" db="EMBL/GenBank/DDBJ databases">
        <title>Planctomycetal bacteria perform biofilm scaping via a novel small molecule.</title>
        <authorList>
            <person name="Jeske O."/>
            <person name="Boedeker C."/>
            <person name="Wiegand S."/>
            <person name="Breitling P."/>
            <person name="Kallscheuer N."/>
            <person name="Jogler M."/>
            <person name="Rohde M."/>
            <person name="Petersen J."/>
            <person name="Medema M.H."/>
            <person name="Surup F."/>
            <person name="Jogler C."/>
        </authorList>
    </citation>
    <scope>NUCLEOTIDE SEQUENCE [LARGE SCALE GENOMIC DNA]</scope>
    <source>
        <strain evidence="2 3">Mal15</strain>
    </source>
</reference>
<sequence length="207" mass="21159">MLASWGSSAFTATYRGSAPASLLSPIQTQITVHPNGNVQSRRITYSLANYGISEFGKIRLAVADKPFSGKSSGTLILSPSPALANAIANSATGGAVSYTGVGNRRFEKKIIAGGASCRFGGLSFQIVDCELHLLDETFPVDGDPTLIVVDAKGRIEAVVEIPVRAGADAAPGIGADRAGSDASGDLGNGREGKTGDADDPFGGSPFE</sequence>
<dbReference type="AlphaFoldDB" id="A0A5B9MJL8"/>
<name>A0A5B9MJL8_9BACT</name>
<dbReference type="KEGG" id="smam:Mal15_56400"/>
<feature type="region of interest" description="Disordered" evidence="1">
    <location>
        <begin position="170"/>
        <end position="207"/>
    </location>
</feature>
<accession>A0A5B9MJL8</accession>
<keyword evidence="3" id="KW-1185">Reference proteome</keyword>
<evidence type="ECO:0000313" key="3">
    <source>
        <dbReference type="Proteomes" id="UP000321353"/>
    </source>
</evidence>
<organism evidence="2 3">
    <name type="scientific">Stieleria maiorica</name>
    <dbReference type="NCBI Taxonomy" id="2795974"/>
    <lineage>
        <taxon>Bacteria</taxon>
        <taxon>Pseudomonadati</taxon>
        <taxon>Planctomycetota</taxon>
        <taxon>Planctomycetia</taxon>
        <taxon>Pirellulales</taxon>
        <taxon>Pirellulaceae</taxon>
        <taxon>Stieleria</taxon>
    </lineage>
</organism>
<dbReference type="EMBL" id="CP036264">
    <property type="protein sequence ID" value="QEG01563.1"/>
    <property type="molecule type" value="Genomic_DNA"/>
</dbReference>
<protein>
    <submittedName>
        <fullName evidence="2">Uncharacterized protein</fullName>
    </submittedName>
</protein>
<evidence type="ECO:0000256" key="1">
    <source>
        <dbReference type="SAM" id="MobiDB-lite"/>
    </source>
</evidence>
<gene>
    <name evidence="2" type="ORF">Mal15_56400</name>
</gene>
<proteinExistence type="predicted"/>
<evidence type="ECO:0000313" key="2">
    <source>
        <dbReference type="EMBL" id="QEG01563.1"/>
    </source>
</evidence>
<dbReference type="Proteomes" id="UP000321353">
    <property type="component" value="Chromosome"/>
</dbReference>